<evidence type="ECO:0008006" key="3">
    <source>
        <dbReference type="Google" id="ProtNLM"/>
    </source>
</evidence>
<keyword evidence="2" id="KW-1185">Reference proteome</keyword>
<reference evidence="1 2" key="1">
    <citation type="submission" date="2019-04" db="EMBL/GenBank/DDBJ databases">
        <title>Friends and foes A comparative genomics studyof 23 Aspergillus species from section Flavi.</title>
        <authorList>
            <consortium name="DOE Joint Genome Institute"/>
            <person name="Kjaerbolling I."/>
            <person name="Vesth T."/>
            <person name="Frisvad J.C."/>
            <person name="Nybo J.L."/>
            <person name="Theobald S."/>
            <person name="Kildgaard S."/>
            <person name="Isbrandt T."/>
            <person name="Kuo A."/>
            <person name="Sato A."/>
            <person name="Lyhne E.K."/>
            <person name="Kogle M.E."/>
            <person name="Wiebenga A."/>
            <person name="Kun R.S."/>
            <person name="Lubbers R.J."/>
            <person name="Makela M.R."/>
            <person name="Barry K."/>
            <person name="Chovatia M."/>
            <person name="Clum A."/>
            <person name="Daum C."/>
            <person name="Haridas S."/>
            <person name="He G."/>
            <person name="LaButti K."/>
            <person name="Lipzen A."/>
            <person name="Mondo S."/>
            <person name="Riley R."/>
            <person name="Salamov A."/>
            <person name="Simmons B.A."/>
            <person name="Magnuson J.K."/>
            <person name="Henrissat B."/>
            <person name="Mortensen U.H."/>
            <person name="Larsen T.O."/>
            <person name="Devries R.P."/>
            <person name="Grigoriev I.V."/>
            <person name="Machida M."/>
            <person name="Baker S.E."/>
            <person name="Andersen M.R."/>
        </authorList>
    </citation>
    <scope>NUCLEOTIDE SEQUENCE [LARGE SCALE GENOMIC DNA]</scope>
    <source>
        <strain evidence="1 2">IBT 29228</strain>
    </source>
</reference>
<accession>A0A5N7BAH4</accession>
<dbReference type="Proteomes" id="UP000326198">
    <property type="component" value="Unassembled WGS sequence"/>
</dbReference>
<dbReference type="Pfam" id="PF23562">
    <property type="entry name" value="AMP-binding_C_3"/>
    <property type="match status" value="1"/>
</dbReference>
<gene>
    <name evidence="1" type="ORF">BDV26DRAFT_291887</name>
</gene>
<sequence>MNERAAVIKKIWLSVEQANAVYPAHVRGAKAHILFTTLIKPMLRAGKGTIQRAGTEYNGTNDGGQVRPGRTEYHIVISDYIRQPILDIMGRHENKLTDSANWLNLGLNSLQTITATRIFKRGLDFPSFTPNLIYLHSTVTDLIYAVLRLQQQQKASTRLRRRRY</sequence>
<proteinExistence type="predicted"/>
<dbReference type="InterPro" id="IPR036736">
    <property type="entry name" value="ACP-like_sf"/>
</dbReference>
<protein>
    <recommendedName>
        <fullName evidence="3">Carrier domain-containing protein</fullName>
    </recommendedName>
</protein>
<dbReference type="EMBL" id="ML736203">
    <property type="protein sequence ID" value="KAE8378763.1"/>
    <property type="molecule type" value="Genomic_DNA"/>
</dbReference>
<dbReference type="AlphaFoldDB" id="A0A5N7BAH4"/>
<dbReference type="OrthoDB" id="429813at2759"/>
<dbReference type="SUPFAM" id="SSF47336">
    <property type="entry name" value="ACP-like"/>
    <property type="match status" value="1"/>
</dbReference>
<organism evidence="1 2">
    <name type="scientific">Aspergillus bertholletiae</name>
    <dbReference type="NCBI Taxonomy" id="1226010"/>
    <lineage>
        <taxon>Eukaryota</taxon>
        <taxon>Fungi</taxon>
        <taxon>Dikarya</taxon>
        <taxon>Ascomycota</taxon>
        <taxon>Pezizomycotina</taxon>
        <taxon>Eurotiomycetes</taxon>
        <taxon>Eurotiomycetidae</taxon>
        <taxon>Eurotiales</taxon>
        <taxon>Aspergillaceae</taxon>
        <taxon>Aspergillus</taxon>
        <taxon>Aspergillus subgen. Circumdati</taxon>
    </lineage>
</organism>
<name>A0A5N7BAH4_9EURO</name>
<evidence type="ECO:0000313" key="2">
    <source>
        <dbReference type="Proteomes" id="UP000326198"/>
    </source>
</evidence>
<evidence type="ECO:0000313" key="1">
    <source>
        <dbReference type="EMBL" id="KAE8378763.1"/>
    </source>
</evidence>